<dbReference type="InterPro" id="IPR002110">
    <property type="entry name" value="Ankyrin_rpt"/>
</dbReference>
<dbReference type="AlphaFoldDB" id="A0A9W9XSS4"/>
<dbReference type="Proteomes" id="UP001149954">
    <property type="component" value="Unassembled WGS sequence"/>
</dbReference>
<dbReference type="PROSITE" id="PS50297">
    <property type="entry name" value="ANK_REP_REGION"/>
    <property type="match status" value="1"/>
</dbReference>
<dbReference type="SMART" id="SM00248">
    <property type="entry name" value="ANK"/>
    <property type="match status" value="6"/>
</dbReference>
<feature type="domain" description="GPI inositol-deacylase winged helix" evidence="2">
    <location>
        <begin position="332"/>
        <end position="404"/>
    </location>
</feature>
<evidence type="ECO:0000259" key="2">
    <source>
        <dbReference type="Pfam" id="PF22939"/>
    </source>
</evidence>
<evidence type="ECO:0000256" key="1">
    <source>
        <dbReference type="PROSITE-ProRule" id="PRU00023"/>
    </source>
</evidence>
<protein>
    <recommendedName>
        <fullName evidence="2">GPI inositol-deacylase winged helix domain-containing protein</fullName>
    </recommendedName>
</protein>
<proteinExistence type="predicted"/>
<dbReference type="SUPFAM" id="SSF48403">
    <property type="entry name" value="Ankyrin repeat"/>
    <property type="match status" value="1"/>
</dbReference>
<organism evidence="3 4">
    <name type="scientific">Penicillium fimorum</name>
    <dbReference type="NCBI Taxonomy" id="1882269"/>
    <lineage>
        <taxon>Eukaryota</taxon>
        <taxon>Fungi</taxon>
        <taxon>Dikarya</taxon>
        <taxon>Ascomycota</taxon>
        <taxon>Pezizomycotina</taxon>
        <taxon>Eurotiomycetes</taxon>
        <taxon>Eurotiomycetidae</taxon>
        <taxon>Eurotiales</taxon>
        <taxon>Aspergillaceae</taxon>
        <taxon>Penicillium</taxon>
    </lineage>
</organism>
<evidence type="ECO:0000313" key="3">
    <source>
        <dbReference type="EMBL" id="KAJ5502226.1"/>
    </source>
</evidence>
<dbReference type="Pfam" id="PF22939">
    <property type="entry name" value="WHD_GPIID"/>
    <property type="match status" value="1"/>
</dbReference>
<dbReference type="PANTHER" id="PTHR10039:SF16">
    <property type="entry name" value="GPI INOSITOL-DEACYLASE"/>
    <property type="match status" value="1"/>
</dbReference>
<dbReference type="PANTHER" id="PTHR10039">
    <property type="entry name" value="AMELOGENIN"/>
    <property type="match status" value="1"/>
</dbReference>
<reference evidence="3" key="1">
    <citation type="submission" date="2022-12" db="EMBL/GenBank/DDBJ databases">
        <authorList>
            <person name="Petersen C."/>
        </authorList>
    </citation>
    <scope>NUCLEOTIDE SEQUENCE</scope>
    <source>
        <strain evidence="3">IBT 29495</strain>
    </source>
</reference>
<comment type="caution">
    <text evidence="3">The sequence shown here is derived from an EMBL/GenBank/DDBJ whole genome shotgun (WGS) entry which is preliminary data.</text>
</comment>
<evidence type="ECO:0000313" key="4">
    <source>
        <dbReference type="Proteomes" id="UP001149954"/>
    </source>
</evidence>
<dbReference type="InterPro" id="IPR054471">
    <property type="entry name" value="GPIID_WHD"/>
</dbReference>
<feature type="repeat" description="ANK" evidence="1">
    <location>
        <begin position="612"/>
        <end position="644"/>
    </location>
</feature>
<reference evidence="3" key="2">
    <citation type="journal article" date="2023" name="IMA Fungus">
        <title>Comparative genomic study of the Penicillium genus elucidates a diverse pangenome and 15 lateral gene transfer events.</title>
        <authorList>
            <person name="Petersen C."/>
            <person name="Sorensen T."/>
            <person name="Nielsen M.R."/>
            <person name="Sondergaard T.E."/>
            <person name="Sorensen J.L."/>
            <person name="Fitzpatrick D.A."/>
            <person name="Frisvad J.C."/>
            <person name="Nielsen K.L."/>
        </authorList>
    </citation>
    <scope>NUCLEOTIDE SEQUENCE</scope>
    <source>
        <strain evidence="3">IBT 29495</strain>
    </source>
</reference>
<dbReference type="InterPro" id="IPR036770">
    <property type="entry name" value="Ankyrin_rpt-contain_sf"/>
</dbReference>
<dbReference type="Pfam" id="PF12796">
    <property type="entry name" value="Ank_2"/>
    <property type="match status" value="1"/>
</dbReference>
<dbReference type="PROSITE" id="PS50088">
    <property type="entry name" value="ANK_REPEAT"/>
    <property type="match status" value="2"/>
</dbReference>
<accession>A0A9W9XSS4</accession>
<gene>
    <name evidence="3" type="ORF">N7463_005100</name>
</gene>
<dbReference type="Gene3D" id="1.25.40.20">
    <property type="entry name" value="Ankyrin repeat-containing domain"/>
    <property type="match status" value="2"/>
</dbReference>
<keyword evidence="4" id="KW-1185">Reference proteome</keyword>
<keyword evidence="1" id="KW-0040">ANK repeat</keyword>
<dbReference type="EMBL" id="JAPWDS010000003">
    <property type="protein sequence ID" value="KAJ5502226.1"/>
    <property type="molecule type" value="Genomic_DNA"/>
</dbReference>
<name>A0A9W9XSS4_9EURO</name>
<dbReference type="OrthoDB" id="7464126at2759"/>
<sequence length="789" mass="87316">MTASQTSLWALALSTLPEKNQRFFKISSTSSPDIKQTLNNILSVVEVQRDRCTRDKWTTISFGGKELIIRDICAKIAAHVKKFMNVADVAVQYDPIHAALPWAGVRFLLQLTFSGFEVFGAIVEGLEKAAGLIARCGILEALFIRNGRVLNLTSRASIQESVTQMEATEQHVLALMGLIDSQSPSQQRWILLEFLEEIQQRCRDVVKIFVSSRYEDIAVWFKKGEILEVTSQANYEYLKKFVEIEVERFVKRWSSMHDESTAALQKLGEDIKKALMTGAQGMFLWVTLQLESISDTEHVKDIDSIRQVLTSLPPTLGKSYEAIYKRIDSMGESTRRVAIQSFQWLLCAERTLSVSEFVAAMGMSSSQLSHVSARSIRDYCCSLVIIDNEADTFHLAHLTVREFLETLPEFSIDESNATVANRCLRLYLGDERESDILSYATWHWPAHVEQLSGSPQRAAIKPALLKFFTEEEHFEDWLDDLDELPIEEGPSWSNSLHRKLSASFASPPSALFMISCFGLEEVLESCELARTTDVNQRNRHDTSALYLSARWGHVAVTQILLDLGAAIDAPGSQYGNALQAASFAGQEGILNILLEKGASFFPDESSLAGQGEYSSPLQAALANGHDRVAQLLIDRGCKLTIKKQFDDAIDTASSRGNVDIVERLLSGKAGVFTPNIVPDPLQVALFGGKARQAKRLIQEYGDGRIDEEIGYFGNALAAAIASRKLGLVQLVVDAGANLDARGRFGSPVRSTVISDHLGIARYLLKKGVNPNAEDKNLGDLLQAAASLES</sequence>
<feature type="repeat" description="ANK" evidence="1">
    <location>
        <begin position="540"/>
        <end position="572"/>
    </location>
</feature>